<dbReference type="RefSeq" id="WP_338272471.1">
    <property type="nucleotide sequence ID" value="NZ_AP027266.1"/>
</dbReference>
<organism evidence="7 8">
    <name type="scientific">Roseicyclus marinus</name>
    <dbReference type="NCBI Taxonomy" id="2161673"/>
    <lineage>
        <taxon>Bacteria</taxon>
        <taxon>Pseudomonadati</taxon>
        <taxon>Pseudomonadota</taxon>
        <taxon>Alphaproteobacteria</taxon>
        <taxon>Rhodobacterales</taxon>
        <taxon>Roseobacteraceae</taxon>
        <taxon>Roseicyclus</taxon>
    </lineage>
</organism>
<evidence type="ECO:0000256" key="5">
    <source>
        <dbReference type="ARBA" id="ARBA00022777"/>
    </source>
</evidence>
<proteinExistence type="predicted"/>
<dbReference type="SMART" id="SM00086">
    <property type="entry name" value="PAC"/>
    <property type="match status" value="1"/>
</dbReference>
<evidence type="ECO:0000256" key="4">
    <source>
        <dbReference type="ARBA" id="ARBA00022679"/>
    </source>
</evidence>
<dbReference type="Pfam" id="PF01590">
    <property type="entry name" value="GAF"/>
    <property type="match status" value="1"/>
</dbReference>
<feature type="domain" description="PAC" evidence="6">
    <location>
        <begin position="406"/>
        <end position="458"/>
    </location>
</feature>
<reference evidence="7 8" key="1">
    <citation type="submission" date="2023-01" db="EMBL/GenBank/DDBJ databases">
        <title>Complete genome sequence of Roseicyclus marinus strain Dej080120_10.</title>
        <authorList>
            <person name="Ueki S."/>
            <person name="Maruyama F."/>
        </authorList>
    </citation>
    <scope>NUCLEOTIDE SEQUENCE [LARGE SCALE GENOMIC DNA]</scope>
    <source>
        <strain evidence="7 8">Dej080120_10</strain>
    </source>
</reference>
<dbReference type="KEGG" id="rmai:MACH21_26890"/>
<dbReference type="SUPFAM" id="SSF55785">
    <property type="entry name" value="PYP-like sensor domain (PAS domain)"/>
    <property type="match status" value="1"/>
</dbReference>
<dbReference type="EMBL" id="AP027266">
    <property type="protein sequence ID" value="BDW86512.1"/>
    <property type="molecule type" value="Genomic_DNA"/>
</dbReference>
<sequence>MADVSDLQDISADLLRVDWSANELGPLSGWDLRLRTMVGFVLRSAPPICLFWGPSGTMFFNAAWQDALGPLQSEAFGWQVSALDEPLAAAYRDALSSSAAYERPAFAAALTPVMWRLLVDRPGASLSCRAVPGEAGQVEGILVQRMSGPGSAPDLKNRSVFLLQLGDALSQQEDPEIVQAIGTRMLGQMLYADRASLAEIDMEAGVAREGMEYRRDAEAPPHETLHRLQKPGGPALGLLNKGLPLVISDFAQVDGEPSEAIASEILSYAVAPFRAQLSVPVMRKDRLEAVMTIRFNEPHPWTADELAIAHDASSRIWEAMERARAQAAARQSELRLRIAQKAARVATFDWQIGDRSVIWSTEALNMLGLSTGALGGTYEDWIATIHPDDLSYATNQIEWALEDGELEGEWRVRRADGQVIWVLVRGVVDKGPMGRPKRLTGAQVDVTDRVRSEQDTRALIADLSSQIAELRRYLGKDET</sequence>
<keyword evidence="5" id="KW-0418">Kinase</keyword>
<evidence type="ECO:0000313" key="7">
    <source>
        <dbReference type="EMBL" id="BDW86512.1"/>
    </source>
</evidence>
<dbReference type="PANTHER" id="PTHR43304:SF1">
    <property type="entry name" value="PAC DOMAIN-CONTAINING PROTEIN"/>
    <property type="match status" value="1"/>
</dbReference>
<dbReference type="AlphaFoldDB" id="A0AA48H9Y1"/>
<dbReference type="CDD" id="cd00130">
    <property type="entry name" value="PAS"/>
    <property type="match status" value="1"/>
</dbReference>
<dbReference type="SUPFAM" id="SSF55781">
    <property type="entry name" value="GAF domain-like"/>
    <property type="match status" value="1"/>
</dbReference>
<dbReference type="SMART" id="SM00065">
    <property type="entry name" value="GAF"/>
    <property type="match status" value="1"/>
</dbReference>
<dbReference type="Gene3D" id="3.30.450.20">
    <property type="entry name" value="PAS domain"/>
    <property type="match status" value="1"/>
</dbReference>
<evidence type="ECO:0000256" key="2">
    <source>
        <dbReference type="ARBA" id="ARBA00012438"/>
    </source>
</evidence>
<dbReference type="Proteomes" id="UP001337723">
    <property type="component" value="Chromosome"/>
</dbReference>
<dbReference type="InterPro" id="IPR013655">
    <property type="entry name" value="PAS_fold_3"/>
</dbReference>
<name>A0AA48H9Y1_9RHOB</name>
<dbReference type="GO" id="GO:0004673">
    <property type="term" value="F:protein histidine kinase activity"/>
    <property type="evidence" value="ECO:0007669"/>
    <property type="project" value="UniProtKB-EC"/>
</dbReference>
<evidence type="ECO:0000259" key="6">
    <source>
        <dbReference type="PROSITE" id="PS50113"/>
    </source>
</evidence>
<evidence type="ECO:0000256" key="1">
    <source>
        <dbReference type="ARBA" id="ARBA00000085"/>
    </source>
</evidence>
<dbReference type="Pfam" id="PF08447">
    <property type="entry name" value="PAS_3"/>
    <property type="match status" value="1"/>
</dbReference>
<gene>
    <name evidence="7" type="ORF">MACH21_26890</name>
</gene>
<keyword evidence="3" id="KW-0597">Phosphoprotein</keyword>
<comment type="catalytic activity">
    <reaction evidence="1">
        <text>ATP + protein L-histidine = ADP + protein N-phospho-L-histidine.</text>
        <dbReference type="EC" id="2.7.13.3"/>
    </reaction>
</comment>
<evidence type="ECO:0000256" key="3">
    <source>
        <dbReference type="ARBA" id="ARBA00022553"/>
    </source>
</evidence>
<accession>A0AA48H9Y1</accession>
<dbReference type="InterPro" id="IPR035965">
    <property type="entry name" value="PAS-like_dom_sf"/>
</dbReference>
<dbReference type="InterPro" id="IPR000700">
    <property type="entry name" value="PAS-assoc_C"/>
</dbReference>
<dbReference type="InterPro" id="IPR052162">
    <property type="entry name" value="Sensor_kinase/Photoreceptor"/>
</dbReference>
<keyword evidence="4" id="KW-0808">Transferase</keyword>
<dbReference type="PROSITE" id="PS50113">
    <property type="entry name" value="PAC"/>
    <property type="match status" value="1"/>
</dbReference>
<dbReference type="PANTHER" id="PTHR43304">
    <property type="entry name" value="PHYTOCHROME-LIKE PROTEIN CPH1"/>
    <property type="match status" value="1"/>
</dbReference>
<dbReference type="InterPro" id="IPR029016">
    <property type="entry name" value="GAF-like_dom_sf"/>
</dbReference>
<dbReference type="Gene3D" id="2.10.70.100">
    <property type="match status" value="1"/>
</dbReference>
<evidence type="ECO:0000313" key="8">
    <source>
        <dbReference type="Proteomes" id="UP001337723"/>
    </source>
</evidence>
<dbReference type="NCBIfam" id="TIGR00229">
    <property type="entry name" value="sensory_box"/>
    <property type="match status" value="1"/>
</dbReference>
<dbReference type="InterPro" id="IPR003018">
    <property type="entry name" value="GAF"/>
</dbReference>
<dbReference type="Gene3D" id="3.30.450.40">
    <property type="match status" value="1"/>
</dbReference>
<keyword evidence="8" id="KW-1185">Reference proteome</keyword>
<dbReference type="InterPro" id="IPR001610">
    <property type="entry name" value="PAC"/>
</dbReference>
<dbReference type="EC" id="2.7.13.3" evidence="2"/>
<dbReference type="InterPro" id="IPR000014">
    <property type="entry name" value="PAS"/>
</dbReference>
<protein>
    <recommendedName>
        <fullName evidence="2">histidine kinase</fullName>
        <ecNumber evidence="2">2.7.13.3</ecNumber>
    </recommendedName>
</protein>